<evidence type="ECO:0000256" key="1">
    <source>
        <dbReference type="SAM" id="MobiDB-lite"/>
    </source>
</evidence>
<gene>
    <name evidence="2" type="ORF">LR48_Vigan09g086800</name>
</gene>
<proteinExistence type="predicted"/>
<reference evidence="3" key="1">
    <citation type="journal article" date="2015" name="Proc. Natl. Acad. Sci. U.S.A.">
        <title>Genome sequencing of adzuki bean (Vigna angularis) provides insight into high starch and low fat accumulation and domestication.</title>
        <authorList>
            <person name="Yang K."/>
            <person name="Tian Z."/>
            <person name="Chen C."/>
            <person name="Luo L."/>
            <person name="Zhao B."/>
            <person name="Wang Z."/>
            <person name="Yu L."/>
            <person name="Li Y."/>
            <person name="Sun Y."/>
            <person name="Li W."/>
            <person name="Chen Y."/>
            <person name="Li Y."/>
            <person name="Zhang Y."/>
            <person name="Ai D."/>
            <person name="Zhao J."/>
            <person name="Shang C."/>
            <person name="Ma Y."/>
            <person name="Wu B."/>
            <person name="Wang M."/>
            <person name="Gao L."/>
            <person name="Sun D."/>
            <person name="Zhang P."/>
            <person name="Guo F."/>
            <person name="Wang W."/>
            <person name="Li Y."/>
            <person name="Wang J."/>
            <person name="Varshney R.K."/>
            <person name="Wang J."/>
            <person name="Ling H.Q."/>
            <person name="Wan P."/>
        </authorList>
    </citation>
    <scope>NUCLEOTIDE SEQUENCE</scope>
    <source>
        <strain evidence="3">cv. Jingnong 6</strain>
    </source>
</reference>
<dbReference type="EMBL" id="CM003379">
    <property type="protein sequence ID" value="KOM52209.1"/>
    <property type="molecule type" value="Genomic_DNA"/>
</dbReference>
<accession>A0A0L9VC18</accession>
<feature type="compositionally biased region" description="Basic and acidic residues" evidence="1">
    <location>
        <begin position="46"/>
        <end position="55"/>
    </location>
</feature>
<dbReference type="Gramene" id="KOM52209">
    <property type="protein sequence ID" value="KOM52209"/>
    <property type="gene ID" value="LR48_Vigan09g086800"/>
</dbReference>
<evidence type="ECO:0000313" key="3">
    <source>
        <dbReference type="Proteomes" id="UP000053144"/>
    </source>
</evidence>
<dbReference type="AlphaFoldDB" id="A0A0L9VC18"/>
<evidence type="ECO:0000313" key="2">
    <source>
        <dbReference type="EMBL" id="KOM52209.1"/>
    </source>
</evidence>
<name>A0A0L9VC18_PHAAN</name>
<sequence length="55" mass="6611">MTNRCKTKIHSPKYEYRDTKKFIPCSKNHCHRTNPLHKKGNNFHQIDTERDKGNL</sequence>
<dbReference type="Proteomes" id="UP000053144">
    <property type="component" value="Chromosome 9"/>
</dbReference>
<feature type="region of interest" description="Disordered" evidence="1">
    <location>
        <begin position="36"/>
        <end position="55"/>
    </location>
</feature>
<protein>
    <submittedName>
        <fullName evidence="2">Uncharacterized protein</fullName>
    </submittedName>
</protein>
<organism evidence="2 3">
    <name type="scientific">Phaseolus angularis</name>
    <name type="common">Azuki bean</name>
    <name type="synonym">Vigna angularis</name>
    <dbReference type="NCBI Taxonomy" id="3914"/>
    <lineage>
        <taxon>Eukaryota</taxon>
        <taxon>Viridiplantae</taxon>
        <taxon>Streptophyta</taxon>
        <taxon>Embryophyta</taxon>
        <taxon>Tracheophyta</taxon>
        <taxon>Spermatophyta</taxon>
        <taxon>Magnoliopsida</taxon>
        <taxon>eudicotyledons</taxon>
        <taxon>Gunneridae</taxon>
        <taxon>Pentapetalae</taxon>
        <taxon>rosids</taxon>
        <taxon>fabids</taxon>
        <taxon>Fabales</taxon>
        <taxon>Fabaceae</taxon>
        <taxon>Papilionoideae</taxon>
        <taxon>50 kb inversion clade</taxon>
        <taxon>NPAAA clade</taxon>
        <taxon>indigoferoid/millettioid clade</taxon>
        <taxon>Phaseoleae</taxon>
        <taxon>Vigna</taxon>
    </lineage>
</organism>